<reference evidence="1 2" key="1">
    <citation type="submission" date="2019-04" db="EMBL/GenBank/DDBJ databases">
        <title>Comparative genomics and transcriptomics to analyze fruiting body development in filamentous ascomycetes.</title>
        <authorList>
            <consortium name="DOE Joint Genome Institute"/>
            <person name="Lutkenhaus R."/>
            <person name="Traeger S."/>
            <person name="Breuer J."/>
            <person name="Kuo A."/>
            <person name="Lipzen A."/>
            <person name="Pangilinan J."/>
            <person name="Dilworth D."/>
            <person name="Sandor L."/>
            <person name="Poggeler S."/>
            <person name="Barry K."/>
            <person name="Grigoriev I.V."/>
            <person name="Nowrousian M."/>
        </authorList>
    </citation>
    <scope>NUCLEOTIDE SEQUENCE [LARGE SCALE GENOMIC DNA]</scope>
    <source>
        <strain evidence="1 2">CBS 389.68</strain>
    </source>
</reference>
<gene>
    <name evidence="1" type="ORF">EX30DRAFT_342372</name>
</gene>
<protein>
    <submittedName>
        <fullName evidence="1">Uncharacterized protein</fullName>
    </submittedName>
</protein>
<accession>A0A4S2MQJ7</accession>
<dbReference type="AlphaFoldDB" id="A0A4S2MQJ7"/>
<keyword evidence="2" id="KW-1185">Reference proteome</keyword>
<dbReference type="Proteomes" id="UP000298138">
    <property type="component" value="Unassembled WGS sequence"/>
</dbReference>
<name>A0A4S2MQJ7_9PEZI</name>
<dbReference type="EMBL" id="ML220131">
    <property type="protein sequence ID" value="TGZ79501.1"/>
    <property type="molecule type" value="Genomic_DNA"/>
</dbReference>
<proteinExistence type="predicted"/>
<organism evidence="1 2">
    <name type="scientific">Ascodesmis nigricans</name>
    <dbReference type="NCBI Taxonomy" id="341454"/>
    <lineage>
        <taxon>Eukaryota</taxon>
        <taxon>Fungi</taxon>
        <taxon>Dikarya</taxon>
        <taxon>Ascomycota</taxon>
        <taxon>Pezizomycotina</taxon>
        <taxon>Pezizomycetes</taxon>
        <taxon>Pezizales</taxon>
        <taxon>Ascodesmidaceae</taxon>
        <taxon>Ascodesmis</taxon>
    </lineage>
</organism>
<sequence length="220" mass="24699">MAILASPRIVYQSTDLIDPRSNFPTHSDSIPNDNKHPQLKFTCLTNNINMCYAISTRNHCRACGTYTTLPVHAVRCEPYLQNPRRPCLANDARMPVVITKWVSDSCGNPTCPGNPANQLGAAGRRPWMIPQEIRDQVQAGQYPDRRASWFAPNWGQNGVPLQQAIRVSWFPEVVQDPGIQVPVYQGPRYQVLGPQPQVYQAPSLQPQIYQAPMAQRVPQV</sequence>
<evidence type="ECO:0000313" key="1">
    <source>
        <dbReference type="EMBL" id="TGZ79501.1"/>
    </source>
</evidence>
<evidence type="ECO:0000313" key="2">
    <source>
        <dbReference type="Proteomes" id="UP000298138"/>
    </source>
</evidence>
<dbReference type="InParanoid" id="A0A4S2MQJ7"/>